<evidence type="ECO:0000313" key="19">
    <source>
        <dbReference type="Proteomes" id="UP000182680"/>
    </source>
</evidence>
<evidence type="ECO:0000256" key="5">
    <source>
        <dbReference type="ARBA" id="ARBA00022490"/>
    </source>
</evidence>
<feature type="binding site" evidence="15">
    <location>
        <position position="264"/>
    </location>
    <ligand>
        <name>Mg(2+)</name>
        <dbReference type="ChEBI" id="CHEBI:18420"/>
        <label>2</label>
    </ligand>
</feature>
<dbReference type="PROSITE" id="PS00843">
    <property type="entry name" value="DALA_DALA_LIGASE_1"/>
    <property type="match status" value="1"/>
</dbReference>
<dbReference type="InterPro" id="IPR016185">
    <property type="entry name" value="PreATP-grasp_dom_sf"/>
</dbReference>
<dbReference type="RefSeq" id="WP_012624504.1">
    <property type="nucleotide sequence ID" value="NZ_FPIW01000003.1"/>
</dbReference>
<evidence type="ECO:0000256" key="11">
    <source>
        <dbReference type="ARBA" id="ARBA00023316"/>
    </source>
</evidence>
<dbReference type="PANTHER" id="PTHR23132">
    <property type="entry name" value="D-ALANINE--D-ALANINE LIGASE"/>
    <property type="match status" value="1"/>
</dbReference>
<keyword evidence="15" id="KW-0464">Manganese</keyword>
<dbReference type="Pfam" id="PF07478">
    <property type="entry name" value="Dala_Dala_lig_C"/>
    <property type="match status" value="1"/>
</dbReference>
<evidence type="ECO:0000256" key="15">
    <source>
        <dbReference type="PIRSR" id="PIRSR039102-3"/>
    </source>
</evidence>
<dbReference type="PROSITE" id="PS00844">
    <property type="entry name" value="DALA_DALA_LIGASE_2"/>
    <property type="match status" value="1"/>
</dbReference>
<keyword evidence="11 13" id="KW-0961">Cell wall biogenesis/degradation</keyword>
<evidence type="ECO:0000256" key="8">
    <source>
        <dbReference type="ARBA" id="ARBA00022840"/>
    </source>
</evidence>
<keyword evidence="10 13" id="KW-0573">Peptidoglycan synthesis</keyword>
<feature type="binding site" evidence="15">
    <location>
        <position position="262"/>
    </location>
    <ligand>
        <name>Mg(2+)</name>
        <dbReference type="ChEBI" id="CHEBI:18420"/>
        <label>1</label>
    </ligand>
</feature>
<keyword evidence="15" id="KW-0479">Metal-binding</keyword>
<dbReference type="PIRSF" id="PIRSF039102">
    <property type="entry name" value="Ddl/VanB"/>
    <property type="match status" value="1"/>
</dbReference>
<protein>
    <recommendedName>
        <fullName evidence="4 13">D-alanine--D-alanine ligase</fullName>
        <ecNumber evidence="4 13">6.3.2.4</ecNumber>
    </recommendedName>
    <alternativeName>
        <fullName evidence="13">D-Ala-D-Ala ligase</fullName>
    </alternativeName>
    <alternativeName>
        <fullName evidence="13">D-alanylalanine synthetase</fullName>
    </alternativeName>
</protein>
<feature type="domain" description="ATP-grasp" evidence="17">
    <location>
        <begin position="100"/>
        <end position="295"/>
    </location>
</feature>
<dbReference type="GO" id="GO:0005524">
    <property type="term" value="F:ATP binding"/>
    <property type="evidence" value="ECO:0007669"/>
    <property type="project" value="UniProtKB-UniRule"/>
</dbReference>
<feature type="active site" evidence="14">
    <location>
        <position position="141"/>
    </location>
</feature>
<dbReference type="AlphaFoldDB" id="A0AA94HQH4"/>
<feature type="active site" evidence="14">
    <location>
        <position position="13"/>
    </location>
</feature>
<dbReference type="NCBIfam" id="NF002378">
    <property type="entry name" value="PRK01372.1"/>
    <property type="match status" value="1"/>
</dbReference>
<feature type="binding site" evidence="15">
    <location>
        <position position="249"/>
    </location>
    <ligand>
        <name>Mg(2+)</name>
        <dbReference type="ChEBI" id="CHEBI:18420"/>
        <label>1</label>
    </ligand>
</feature>
<name>A0AA94HQH4_DESDE</name>
<dbReference type="GO" id="GO:0008716">
    <property type="term" value="F:D-alanine-D-alanine ligase activity"/>
    <property type="evidence" value="ECO:0007669"/>
    <property type="project" value="UniProtKB-UniRule"/>
</dbReference>
<reference evidence="19" key="1">
    <citation type="submission" date="2016-11" db="EMBL/GenBank/DDBJ databases">
        <authorList>
            <person name="Jaros S."/>
            <person name="Januszkiewicz K."/>
            <person name="Wedrychowicz H."/>
        </authorList>
    </citation>
    <scope>NUCLEOTIDE SEQUENCE [LARGE SCALE GENOMIC DNA]</scope>
    <source>
        <strain evidence="19">DSM 7057</strain>
    </source>
</reference>
<comment type="caution">
    <text evidence="18">The sequence shown here is derived from an EMBL/GenBank/DDBJ whole genome shotgun (WGS) entry which is preliminary data.</text>
</comment>
<comment type="catalytic activity">
    <reaction evidence="12 13">
        <text>2 D-alanine + ATP = D-alanyl-D-alanine + ADP + phosphate + H(+)</text>
        <dbReference type="Rhea" id="RHEA:11224"/>
        <dbReference type="ChEBI" id="CHEBI:15378"/>
        <dbReference type="ChEBI" id="CHEBI:30616"/>
        <dbReference type="ChEBI" id="CHEBI:43474"/>
        <dbReference type="ChEBI" id="CHEBI:57416"/>
        <dbReference type="ChEBI" id="CHEBI:57822"/>
        <dbReference type="ChEBI" id="CHEBI:456216"/>
        <dbReference type="EC" id="6.3.2.4"/>
    </reaction>
</comment>
<gene>
    <name evidence="13" type="primary">ddl</name>
    <name evidence="18" type="ORF">SAMN02910291_00319</name>
</gene>
<evidence type="ECO:0000259" key="17">
    <source>
        <dbReference type="PROSITE" id="PS50975"/>
    </source>
</evidence>
<dbReference type="EC" id="6.3.2.4" evidence="4 13"/>
<evidence type="ECO:0000256" key="4">
    <source>
        <dbReference type="ARBA" id="ARBA00012216"/>
    </source>
</evidence>
<evidence type="ECO:0000256" key="6">
    <source>
        <dbReference type="ARBA" id="ARBA00022598"/>
    </source>
</evidence>
<proteinExistence type="inferred from homology"/>
<keyword evidence="5 13" id="KW-0963">Cytoplasm</keyword>
<dbReference type="GO" id="GO:0008360">
    <property type="term" value="P:regulation of cell shape"/>
    <property type="evidence" value="ECO:0007669"/>
    <property type="project" value="UniProtKB-KW"/>
</dbReference>
<evidence type="ECO:0000256" key="7">
    <source>
        <dbReference type="ARBA" id="ARBA00022741"/>
    </source>
</evidence>
<evidence type="ECO:0000256" key="9">
    <source>
        <dbReference type="ARBA" id="ARBA00022960"/>
    </source>
</evidence>
<keyword evidence="8 16" id="KW-0067">ATP-binding</keyword>
<feature type="binding site" evidence="15">
    <location>
        <position position="262"/>
    </location>
    <ligand>
        <name>Mg(2+)</name>
        <dbReference type="ChEBI" id="CHEBI:18420"/>
        <label>2</label>
    </ligand>
</feature>
<comment type="function">
    <text evidence="13">Cell wall formation.</text>
</comment>
<evidence type="ECO:0000256" key="14">
    <source>
        <dbReference type="PIRSR" id="PIRSR039102-1"/>
    </source>
</evidence>
<keyword evidence="15" id="KW-0460">Magnesium</keyword>
<accession>A0AA94HQH4</accession>
<dbReference type="InterPro" id="IPR011095">
    <property type="entry name" value="Dala_Dala_lig_C"/>
</dbReference>
<evidence type="ECO:0000256" key="3">
    <source>
        <dbReference type="ARBA" id="ARBA00010871"/>
    </source>
</evidence>
<dbReference type="SMR" id="A0AA94HQH4"/>
<evidence type="ECO:0000256" key="10">
    <source>
        <dbReference type="ARBA" id="ARBA00022984"/>
    </source>
</evidence>
<comment type="subcellular location">
    <subcellularLocation>
        <location evidence="2 13">Cytoplasm</location>
    </subcellularLocation>
</comment>
<dbReference type="PANTHER" id="PTHR23132:SF23">
    <property type="entry name" value="D-ALANINE--D-ALANINE LIGASE B"/>
    <property type="match status" value="1"/>
</dbReference>
<feature type="active site" evidence="14">
    <location>
        <position position="273"/>
    </location>
</feature>
<dbReference type="InterPro" id="IPR013815">
    <property type="entry name" value="ATP_grasp_subdomain_1"/>
</dbReference>
<dbReference type="EMBL" id="FPIW01000003">
    <property type="protein sequence ID" value="SFW18745.1"/>
    <property type="molecule type" value="Genomic_DNA"/>
</dbReference>
<evidence type="ECO:0000256" key="16">
    <source>
        <dbReference type="PROSITE-ProRule" id="PRU00409"/>
    </source>
</evidence>
<dbReference type="PROSITE" id="PS50975">
    <property type="entry name" value="ATP_GRASP"/>
    <property type="match status" value="1"/>
</dbReference>
<dbReference type="GO" id="GO:0005737">
    <property type="term" value="C:cytoplasm"/>
    <property type="evidence" value="ECO:0007669"/>
    <property type="project" value="UniProtKB-SubCell"/>
</dbReference>
<sequence length="306" mass="33138">MKILLIAGGWSPERQVSLNGARAMVPALEARGHEVTFFDLLENFNGLLAAAEQHDFALINLHGAPGEDGLVQAMLDQVGCPYQGAGPAGSFLALNKCAAKQIFRRAGLPTADWDFVPAFPGKDWQPRLPYPLFVKSNTGGSSLRLGRARNRAELDDIMGQIFAAGEEVIMEPVLPGREVTCGILGEDPLPPILIEPVAGDFFNYESKYEQDGARELCPAPIGDELTARVQELTLAAHRALGLRGYSRADFILGPDDSLTLLEVNTLPGMTATSLVPREARTIGLDFGQLLERLMELGLADCKKKQM</sequence>
<comment type="similarity">
    <text evidence="3 13">Belongs to the D-alanine--D-alanine ligase family.</text>
</comment>
<dbReference type="OMA" id="TQYRIPC"/>
<dbReference type="InterPro" id="IPR000291">
    <property type="entry name" value="D-Ala_lig_Van_CS"/>
</dbReference>
<dbReference type="Gene3D" id="3.40.50.20">
    <property type="match status" value="1"/>
</dbReference>
<dbReference type="InterPro" id="IPR005905">
    <property type="entry name" value="D_ala_D_ala"/>
</dbReference>
<dbReference type="InterPro" id="IPR011761">
    <property type="entry name" value="ATP-grasp"/>
</dbReference>
<keyword evidence="9 13" id="KW-0133">Cell shape</keyword>
<dbReference type="Gene3D" id="3.30.470.20">
    <property type="entry name" value="ATP-grasp fold, B domain"/>
    <property type="match status" value="1"/>
</dbReference>
<dbReference type="SUPFAM" id="SSF52440">
    <property type="entry name" value="PreATP-grasp domain"/>
    <property type="match status" value="1"/>
</dbReference>
<dbReference type="Gene3D" id="3.30.1490.20">
    <property type="entry name" value="ATP-grasp fold, A domain"/>
    <property type="match status" value="1"/>
</dbReference>
<evidence type="ECO:0000313" key="18">
    <source>
        <dbReference type="EMBL" id="SFW18745.1"/>
    </source>
</evidence>
<dbReference type="HAMAP" id="MF_00047">
    <property type="entry name" value="Dala_Dala_lig"/>
    <property type="match status" value="1"/>
</dbReference>
<dbReference type="GO" id="GO:0046872">
    <property type="term" value="F:metal ion binding"/>
    <property type="evidence" value="ECO:0007669"/>
    <property type="project" value="UniProtKB-KW"/>
</dbReference>
<evidence type="ECO:0000256" key="1">
    <source>
        <dbReference type="ARBA" id="ARBA00001936"/>
    </source>
</evidence>
<dbReference type="GO" id="GO:0009252">
    <property type="term" value="P:peptidoglycan biosynthetic process"/>
    <property type="evidence" value="ECO:0007669"/>
    <property type="project" value="UniProtKB-UniRule"/>
</dbReference>
<comment type="cofactor">
    <cofactor evidence="15">
        <name>Mg(2+)</name>
        <dbReference type="ChEBI" id="CHEBI:18420"/>
    </cofactor>
    <cofactor evidence="15">
        <name>Mn(2+)</name>
        <dbReference type="ChEBI" id="CHEBI:29035"/>
    </cofactor>
    <text evidence="15">Binds 2 magnesium or manganese ions per subunit.</text>
</comment>
<comment type="pathway">
    <text evidence="13">Cell wall biogenesis; peptidoglycan biosynthesis.</text>
</comment>
<dbReference type="GO" id="GO:0071555">
    <property type="term" value="P:cell wall organization"/>
    <property type="evidence" value="ECO:0007669"/>
    <property type="project" value="UniProtKB-KW"/>
</dbReference>
<keyword evidence="6 13" id="KW-0436">Ligase</keyword>
<evidence type="ECO:0000256" key="13">
    <source>
        <dbReference type="HAMAP-Rule" id="MF_00047"/>
    </source>
</evidence>
<evidence type="ECO:0000256" key="2">
    <source>
        <dbReference type="ARBA" id="ARBA00004496"/>
    </source>
</evidence>
<organism evidence="18 19">
    <name type="scientific">Desulfovibrio desulfuricans</name>
    <dbReference type="NCBI Taxonomy" id="876"/>
    <lineage>
        <taxon>Bacteria</taxon>
        <taxon>Pseudomonadati</taxon>
        <taxon>Thermodesulfobacteriota</taxon>
        <taxon>Desulfovibrionia</taxon>
        <taxon>Desulfovibrionales</taxon>
        <taxon>Desulfovibrionaceae</taxon>
        <taxon>Desulfovibrio</taxon>
    </lineage>
</organism>
<dbReference type="SUPFAM" id="SSF56059">
    <property type="entry name" value="Glutathione synthetase ATP-binding domain-like"/>
    <property type="match status" value="1"/>
</dbReference>
<evidence type="ECO:0000256" key="12">
    <source>
        <dbReference type="ARBA" id="ARBA00047614"/>
    </source>
</evidence>
<dbReference type="Proteomes" id="UP000182680">
    <property type="component" value="Unassembled WGS sequence"/>
</dbReference>
<keyword evidence="7 16" id="KW-0547">Nucleotide-binding</keyword>
<comment type="cofactor">
    <cofactor evidence="1">
        <name>Mn(2+)</name>
        <dbReference type="ChEBI" id="CHEBI:29035"/>
    </cofactor>
</comment>